<dbReference type="InterPro" id="IPR001851">
    <property type="entry name" value="ABC_transp_permease"/>
</dbReference>
<comment type="caution">
    <text evidence="10">The sequence shown here is derived from an EMBL/GenBank/DDBJ whole genome shotgun (WGS) entry which is preliminary data.</text>
</comment>
<evidence type="ECO:0000313" key="12">
    <source>
        <dbReference type="Proteomes" id="UP000315217"/>
    </source>
</evidence>
<evidence type="ECO:0000256" key="1">
    <source>
        <dbReference type="ARBA" id="ARBA00004651"/>
    </source>
</evidence>
<comment type="subcellular location">
    <subcellularLocation>
        <location evidence="1">Cell membrane</location>
        <topology evidence="1">Multi-pass membrane protein</topology>
    </subcellularLocation>
</comment>
<evidence type="ECO:0000313" key="13">
    <source>
        <dbReference type="Proteomes" id="UP000318661"/>
    </source>
</evidence>
<keyword evidence="6 9" id="KW-1133">Transmembrane helix</keyword>
<keyword evidence="2" id="KW-0813">Transport</keyword>
<proteinExistence type="predicted"/>
<feature type="transmembrane region" description="Helical" evidence="9">
    <location>
        <begin position="62"/>
        <end position="83"/>
    </location>
</feature>
<feature type="transmembrane region" description="Helical" evidence="9">
    <location>
        <begin position="181"/>
        <end position="206"/>
    </location>
</feature>
<dbReference type="EMBL" id="VBAI01000174">
    <property type="protein sequence ID" value="TMJ08904.1"/>
    <property type="molecule type" value="Genomic_DNA"/>
</dbReference>
<organism evidence="10 12">
    <name type="scientific">Candidatus Segetimicrobium genomatis</name>
    <dbReference type="NCBI Taxonomy" id="2569760"/>
    <lineage>
        <taxon>Bacteria</taxon>
        <taxon>Bacillati</taxon>
        <taxon>Candidatus Sysuimicrobiota</taxon>
        <taxon>Candidatus Sysuimicrobiia</taxon>
        <taxon>Candidatus Sysuimicrobiales</taxon>
        <taxon>Candidatus Segetimicrobiaceae</taxon>
        <taxon>Candidatus Segetimicrobium</taxon>
    </lineage>
</organism>
<evidence type="ECO:0000256" key="6">
    <source>
        <dbReference type="ARBA" id="ARBA00022989"/>
    </source>
</evidence>
<evidence type="ECO:0000256" key="7">
    <source>
        <dbReference type="ARBA" id="ARBA00023136"/>
    </source>
</evidence>
<evidence type="ECO:0000256" key="3">
    <source>
        <dbReference type="ARBA" id="ARBA00022475"/>
    </source>
</evidence>
<sequence>MNRPSSRVDAGEPAAINAPAGAGLARFGRQHALQIGILAVALVIWIVFVIGAPSTFLSYDIYQAFMSTTPFFAVMALPLTLLVIAGEIDLSFPSVMAFGMTAFSFTLVYRGSLLLAFLAAEVAGGLAGLVNGVIVARWGIPSLVATIGTQFFWRGVVLVTTGGNGVSLLPTRETLFYTTMVGRVLGLIPAQMLWTIFMAVFMSLLLNRHRFGAHVYLVGDNIESARLMGVNVPQRKMLLFVIMGLAAAFAGLLVSLEVTYFWPTLGDGYLLTTIASVFLGGTSVFGGTGSTLGTFVACFIIGAINAGIVAIGLTGFWTQLIYGLIIVVSVTLQTVLSKKLT</sequence>
<evidence type="ECO:0000256" key="5">
    <source>
        <dbReference type="ARBA" id="ARBA00022692"/>
    </source>
</evidence>
<dbReference type="Pfam" id="PF02653">
    <property type="entry name" value="BPD_transp_2"/>
    <property type="match status" value="1"/>
</dbReference>
<dbReference type="Proteomes" id="UP000318661">
    <property type="component" value="Unassembled WGS sequence"/>
</dbReference>
<evidence type="ECO:0000256" key="2">
    <source>
        <dbReference type="ARBA" id="ARBA00022448"/>
    </source>
</evidence>
<dbReference type="GO" id="GO:0005886">
    <property type="term" value="C:plasma membrane"/>
    <property type="evidence" value="ECO:0007669"/>
    <property type="project" value="UniProtKB-SubCell"/>
</dbReference>
<dbReference type="PANTHER" id="PTHR32196">
    <property type="entry name" value="ABC TRANSPORTER PERMEASE PROTEIN YPHD-RELATED-RELATED"/>
    <property type="match status" value="1"/>
</dbReference>
<keyword evidence="7 9" id="KW-0472">Membrane</keyword>
<dbReference type="AlphaFoldDB" id="A0A537LLL2"/>
<evidence type="ECO:0000313" key="11">
    <source>
        <dbReference type="EMBL" id="TMJ10177.1"/>
    </source>
</evidence>
<feature type="transmembrane region" description="Helical" evidence="9">
    <location>
        <begin position="151"/>
        <end position="169"/>
    </location>
</feature>
<feature type="transmembrane region" description="Helical" evidence="9">
    <location>
        <begin position="35"/>
        <end position="56"/>
    </location>
</feature>
<feature type="transmembrane region" description="Helical" evidence="9">
    <location>
        <begin position="292"/>
        <end position="313"/>
    </location>
</feature>
<keyword evidence="3" id="KW-1003">Cell membrane</keyword>
<reference evidence="12 13" key="1">
    <citation type="journal article" date="2019" name="Nat. Microbiol.">
        <title>Mediterranean grassland soil C-N compound turnover is dependent on rainfall and depth, and is mediated by genomically divergent microorganisms.</title>
        <authorList>
            <person name="Diamond S."/>
            <person name="Andeer P.F."/>
            <person name="Li Z."/>
            <person name="Crits-Christoph A."/>
            <person name="Burstein D."/>
            <person name="Anantharaman K."/>
            <person name="Lane K.R."/>
            <person name="Thomas B.C."/>
            <person name="Pan C."/>
            <person name="Northen T.R."/>
            <person name="Banfield J.F."/>
        </authorList>
    </citation>
    <scope>NUCLEOTIDE SEQUENCE [LARGE SCALE GENOMIC DNA]</scope>
    <source>
        <strain evidence="10">NP_1</strain>
        <strain evidence="11">NP_2</strain>
    </source>
</reference>
<dbReference type="Proteomes" id="UP000315217">
    <property type="component" value="Unassembled WGS sequence"/>
</dbReference>
<evidence type="ECO:0000256" key="8">
    <source>
        <dbReference type="ARBA" id="ARBA00039381"/>
    </source>
</evidence>
<feature type="transmembrane region" description="Helical" evidence="9">
    <location>
        <begin position="115"/>
        <end position="139"/>
    </location>
</feature>
<gene>
    <name evidence="10" type="ORF">E6G98_11040</name>
    <name evidence="11" type="ORF">E6G99_01345</name>
</gene>
<dbReference type="PANTHER" id="PTHR32196:SF71">
    <property type="entry name" value="AUTOINDUCER 2 IMPORT SYSTEM PERMEASE PROTEIN LSRD"/>
    <property type="match status" value="1"/>
</dbReference>
<feature type="transmembrane region" description="Helical" evidence="9">
    <location>
        <begin position="90"/>
        <end position="109"/>
    </location>
</feature>
<protein>
    <recommendedName>
        <fullName evidence="8">Autoinducer 2 import system permease protein LsrD</fullName>
    </recommendedName>
</protein>
<dbReference type="EMBL" id="VBAJ01000020">
    <property type="protein sequence ID" value="TMJ10177.1"/>
    <property type="molecule type" value="Genomic_DNA"/>
</dbReference>
<keyword evidence="4" id="KW-0997">Cell inner membrane</keyword>
<dbReference type="CDD" id="cd06579">
    <property type="entry name" value="TM_PBP1_transp_AraH_like"/>
    <property type="match status" value="1"/>
</dbReference>
<name>A0A537LLL2_9BACT</name>
<evidence type="ECO:0000256" key="9">
    <source>
        <dbReference type="SAM" id="Phobius"/>
    </source>
</evidence>
<feature type="transmembrane region" description="Helical" evidence="9">
    <location>
        <begin position="268"/>
        <end position="285"/>
    </location>
</feature>
<feature type="transmembrane region" description="Helical" evidence="9">
    <location>
        <begin position="237"/>
        <end position="262"/>
    </location>
</feature>
<evidence type="ECO:0000313" key="10">
    <source>
        <dbReference type="EMBL" id="TMJ08904.1"/>
    </source>
</evidence>
<evidence type="ECO:0000256" key="4">
    <source>
        <dbReference type="ARBA" id="ARBA00022519"/>
    </source>
</evidence>
<feature type="transmembrane region" description="Helical" evidence="9">
    <location>
        <begin position="319"/>
        <end position="336"/>
    </location>
</feature>
<keyword evidence="5 9" id="KW-0812">Transmembrane</keyword>
<dbReference type="GO" id="GO:0022857">
    <property type="term" value="F:transmembrane transporter activity"/>
    <property type="evidence" value="ECO:0007669"/>
    <property type="project" value="InterPro"/>
</dbReference>
<accession>A0A537LLL2</accession>